<organism evidence="1 2">
    <name type="scientific">Kitasatospora misakiensis</name>
    <dbReference type="NCBI Taxonomy" id="67330"/>
    <lineage>
        <taxon>Bacteria</taxon>
        <taxon>Bacillati</taxon>
        <taxon>Actinomycetota</taxon>
        <taxon>Actinomycetes</taxon>
        <taxon>Kitasatosporales</taxon>
        <taxon>Streptomycetaceae</taxon>
        <taxon>Kitasatospora</taxon>
    </lineage>
</organism>
<protein>
    <submittedName>
        <fullName evidence="1">Uncharacterized protein</fullName>
    </submittedName>
</protein>
<proteinExistence type="predicted"/>
<reference evidence="2" key="1">
    <citation type="journal article" date="2019" name="Int. J. Syst. Evol. Microbiol.">
        <title>The Global Catalogue of Microorganisms (GCM) 10K type strain sequencing project: providing services to taxonomists for standard genome sequencing and annotation.</title>
        <authorList>
            <consortium name="The Broad Institute Genomics Platform"/>
            <consortium name="The Broad Institute Genome Sequencing Center for Infectious Disease"/>
            <person name="Wu L."/>
            <person name="Ma J."/>
        </authorList>
    </citation>
    <scope>NUCLEOTIDE SEQUENCE [LARGE SCALE GENOMIC DNA]</scope>
    <source>
        <strain evidence="2">CGMCC 4.1437</strain>
    </source>
</reference>
<dbReference type="Proteomes" id="UP001595975">
    <property type="component" value="Unassembled WGS sequence"/>
</dbReference>
<sequence length="185" mass="19780">MDPDAQSLADWPTEPVAVTDPRVAAVAQVIKPGYSGESYLDGLVTTWGITLKARERIDFPGRPPVWHTSGVKEDGDTTMWIAAVWSLDGDLIKLACHVTAAAVKQADFLHDCAGLDYPGAEPAAAKSWLDAMEPRVDAVFATDRKVAIDSPLHRSGPVAFLLRKAPDATYGGDSYELLPFGTGSS</sequence>
<dbReference type="RefSeq" id="WP_380229496.1">
    <property type="nucleotide sequence ID" value="NZ_JBHSOF010000069.1"/>
</dbReference>
<comment type="caution">
    <text evidence="1">The sequence shown here is derived from an EMBL/GenBank/DDBJ whole genome shotgun (WGS) entry which is preliminary data.</text>
</comment>
<keyword evidence="2" id="KW-1185">Reference proteome</keyword>
<evidence type="ECO:0000313" key="1">
    <source>
        <dbReference type="EMBL" id="MFC5667831.1"/>
    </source>
</evidence>
<evidence type="ECO:0000313" key="2">
    <source>
        <dbReference type="Proteomes" id="UP001595975"/>
    </source>
</evidence>
<accession>A0ABW0XHA1</accession>
<name>A0ABW0XHA1_9ACTN</name>
<gene>
    <name evidence="1" type="ORF">ACFP3U_33315</name>
</gene>
<dbReference type="EMBL" id="JBHSOF010000069">
    <property type="protein sequence ID" value="MFC5667831.1"/>
    <property type="molecule type" value="Genomic_DNA"/>
</dbReference>